<evidence type="ECO:0000256" key="1">
    <source>
        <dbReference type="ARBA" id="ARBA00009998"/>
    </source>
</evidence>
<dbReference type="EMBL" id="RKRE01000001">
    <property type="protein sequence ID" value="RPF49266.1"/>
    <property type="molecule type" value="Genomic_DNA"/>
</dbReference>
<dbReference type="OrthoDB" id="1697399at2"/>
<evidence type="ECO:0000313" key="8">
    <source>
        <dbReference type="Proteomes" id="UP000282654"/>
    </source>
</evidence>
<comment type="function">
    <text evidence="6">Bidirectionally degrades single-stranded DNA into large acid-insoluble oligonucleotides, which are then degraded further into small acid-soluble oligonucleotides.</text>
</comment>
<organism evidence="7 8">
    <name type="scientific">Thermodesulfitimonas autotrophica</name>
    <dbReference type="NCBI Taxonomy" id="1894989"/>
    <lineage>
        <taxon>Bacteria</taxon>
        <taxon>Bacillati</taxon>
        <taxon>Bacillota</taxon>
        <taxon>Clostridia</taxon>
        <taxon>Thermoanaerobacterales</taxon>
        <taxon>Thermoanaerobacteraceae</taxon>
        <taxon>Thermodesulfitimonas</taxon>
    </lineage>
</organism>
<comment type="similarity">
    <text evidence="1 6">Belongs to the XseB family.</text>
</comment>
<sequence length="96" mass="10522">MSQEKEPSFEACLGRLEAIVREIEAGNLDLDTAIARFTEGMELVKRCRALLTAAEQKICLLLENEVQEGAAVPVENLAKERTNGLQSGPIRKSPPD</sequence>
<keyword evidence="4 6" id="KW-0378">Hydrolase</keyword>
<keyword evidence="8" id="KW-1185">Reference proteome</keyword>
<evidence type="ECO:0000313" key="7">
    <source>
        <dbReference type="EMBL" id="RPF49266.1"/>
    </source>
</evidence>
<dbReference type="GO" id="GO:0006308">
    <property type="term" value="P:DNA catabolic process"/>
    <property type="evidence" value="ECO:0007669"/>
    <property type="project" value="UniProtKB-UniRule"/>
</dbReference>
<dbReference type="Pfam" id="PF02609">
    <property type="entry name" value="Exonuc_VII_S"/>
    <property type="match status" value="1"/>
</dbReference>
<comment type="caution">
    <text evidence="7">The sequence shown here is derived from an EMBL/GenBank/DDBJ whole genome shotgun (WGS) entry which is preliminary data.</text>
</comment>
<gene>
    <name evidence="6" type="primary">xseB</name>
    <name evidence="7" type="ORF">EDD75_0070</name>
</gene>
<dbReference type="EC" id="3.1.11.6" evidence="6"/>
<dbReference type="SUPFAM" id="SSF116842">
    <property type="entry name" value="XseB-like"/>
    <property type="match status" value="1"/>
</dbReference>
<dbReference type="Gene3D" id="1.10.287.1040">
    <property type="entry name" value="Exonuclease VII, small subunit"/>
    <property type="match status" value="1"/>
</dbReference>
<proteinExistence type="inferred from homology"/>
<name>A0A3N5AVM6_9THEO</name>
<comment type="subcellular location">
    <subcellularLocation>
        <location evidence="6">Cytoplasm</location>
    </subcellularLocation>
</comment>
<reference evidence="7 8" key="1">
    <citation type="submission" date="2018-11" db="EMBL/GenBank/DDBJ databases">
        <title>Genomic Encyclopedia of Type Strains, Phase IV (KMG-IV): sequencing the most valuable type-strain genomes for metagenomic binning, comparative biology and taxonomic classification.</title>
        <authorList>
            <person name="Goeker M."/>
        </authorList>
    </citation>
    <scope>NUCLEOTIDE SEQUENCE [LARGE SCALE GENOMIC DNA]</scope>
    <source>
        <strain evidence="7 8">DSM 102936</strain>
    </source>
</reference>
<keyword evidence="5 6" id="KW-0269">Exonuclease</keyword>
<evidence type="ECO:0000256" key="2">
    <source>
        <dbReference type="ARBA" id="ARBA00022490"/>
    </source>
</evidence>
<protein>
    <recommendedName>
        <fullName evidence="6">Exodeoxyribonuclease 7 small subunit</fullName>
        <ecNumber evidence="6">3.1.11.6</ecNumber>
    </recommendedName>
    <alternativeName>
        <fullName evidence="6">Exodeoxyribonuclease VII small subunit</fullName>
        <shortName evidence="6">Exonuclease VII small subunit</shortName>
    </alternativeName>
</protein>
<dbReference type="NCBIfam" id="TIGR01280">
    <property type="entry name" value="xseB"/>
    <property type="match status" value="1"/>
</dbReference>
<comment type="subunit">
    <text evidence="6">Heterooligomer composed of large and small subunits.</text>
</comment>
<dbReference type="GO" id="GO:0008855">
    <property type="term" value="F:exodeoxyribonuclease VII activity"/>
    <property type="evidence" value="ECO:0007669"/>
    <property type="project" value="UniProtKB-UniRule"/>
</dbReference>
<accession>A0A3N5AVM6</accession>
<evidence type="ECO:0000256" key="4">
    <source>
        <dbReference type="ARBA" id="ARBA00022801"/>
    </source>
</evidence>
<dbReference type="PANTHER" id="PTHR34137:SF1">
    <property type="entry name" value="EXODEOXYRIBONUCLEASE 7 SMALL SUBUNIT"/>
    <property type="match status" value="1"/>
</dbReference>
<dbReference type="RefSeq" id="WP_123926397.1">
    <property type="nucleotide sequence ID" value="NZ_RKRE01000001.1"/>
</dbReference>
<dbReference type="HAMAP" id="MF_00337">
    <property type="entry name" value="Exonuc_7_S"/>
    <property type="match status" value="1"/>
</dbReference>
<dbReference type="InterPro" id="IPR037004">
    <property type="entry name" value="Exonuc_VII_ssu_sf"/>
</dbReference>
<dbReference type="Proteomes" id="UP000282654">
    <property type="component" value="Unassembled WGS sequence"/>
</dbReference>
<comment type="catalytic activity">
    <reaction evidence="6">
        <text>Exonucleolytic cleavage in either 5'- to 3'- or 3'- to 5'-direction to yield nucleoside 5'-phosphates.</text>
        <dbReference type="EC" id="3.1.11.6"/>
    </reaction>
</comment>
<dbReference type="PANTHER" id="PTHR34137">
    <property type="entry name" value="EXODEOXYRIBONUCLEASE 7 SMALL SUBUNIT"/>
    <property type="match status" value="1"/>
</dbReference>
<dbReference type="GO" id="GO:0009318">
    <property type="term" value="C:exodeoxyribonuclease VII complex"/>
    <property type="evidence" value="ECO:0007669"/>
    <property type="project" value="UniProtKB-UniRule"/>
</dbReference>
<evidence type="ECO:0000256" key="6">
    <source>
        <dbReference type="HAMAP-Rule" id="MF_00337"/>
    </source>
</evidence>
<dbReference type="GO" id="GO:0005829">
    <property type="term" value="C:cytosol"/>
    <property type="evidence" value="ECO:0007669"/>
    <property type="project" value="TreeGrafter"/>
</dbReference>
<evidence type="ECO:0000256" key="5">
    <source>
        <dbReference type="ARBA" id="ARBA00022839"/>
    </source>
</evidence>
<dbReference type="AlphaFoldDB" id="A0A3N5AVM6"/>
<evidence type="ECO:0000256" key="3">
    <source>
        <dbReference type="ARBA" id="ARBA00022722"/>
    </source>
</evidence>
<keyword evidence="2 6" id="KW-0963">Cytoplasm</keyword>
<dbReference type="InterPro" id="IPR003761">
    <property type="entry name" value="Exonuc_VII_S"/>
</dbReference>
<keyword evidence="3 6" id="KW-0540">Nuclease</keyword>